<evidence type="ECO:0000313" key="1">
    <source>
        <dbReference type="Ensembl" id="ENSAZOP00000020356.1"/>
    </source>
</evidence>
<dbReference type="Ensembl" id="ENSAZOT00000021870.1">
    <property type="protein sequence ID" value="ENSAZOP00000020356.1"/>
    <property type="gene ID" value="ENSAZOG00000013186.1"/>
</dbReference>
<protein>
    <submittedName>
        <fullName evidence="1">Uncharacterized protein</fullName>
    </submittedName>
</protein>
<evidence type="ECO:0000313" key="2">
    <source>
        <dbReference type="Proteomes" id="UP000694549"/>
    </source>
</evidence>
<reference evidence="1" key="1">
    <citation type="submission" date="2025-08" db="UniProtKB">
        <authorList>
            <consortium name="Ensembl"/>
        </authorList>
    </citation>
    <scope>IDENTIFICATION</scope>
</reference>
<name>A0A8B9ZW24_9AVES</name>
<organism evidence="1 2">
    <name type="scientific">Anas zonorhyncha</name>
    <name type="common">Eastern spot-billed duck</name>
    <dbReference type="NCBI Taxonomy" id="75864"/>
    <lineage>
        <taxon>Eukaryota</taxon>
        <taxon>Metazoa</taxon>
        <taxon>Chordata</taxon>
        <taxon>Craniata</taxon>
        <taxon>Vertebrata</taxon>
        <taxon>Euteleostomi</taxon>
        <taxon>Archelosauria</taxon>
        <taxon>Archosauria</taxon>
        <taxon>Dinosauria</taxon>
        <taxon>Saurischia</taxon>
        <taxon>Theropoda</taxon>
        <taxon>Coelurosauria</taxon>
        <taxon>Aves</taxon>
        <taxon>Neognathae</taxon>
        <taxon>Galloanserae</taxon>
        <taxon>Anseriformes</taxon>
        <taxon>Anatidae</taxon>
        <taxon>Anatinae</taxon>
        <taxon>Anas</taxon>
    </lineage>
</organism>
<proteinExistence type="predicted"/>
<reference evidence="1" key="2">
    <citation type="submission" date="2025-09" db="UniProtKB">
        <authorList>
            <consortium name="Ensembl"/>
        </authorList>
    </citation>
    <scope>IDENTIFICATION</scope>
</reference>
<accession>A0A8B9ZW24</accession>
<dbReference type="AlphaFoldDB" id="A0A8B9ZW24"/>
<keyword evidence="2" id="KW-1185">Reference proteome</keyword>
<sequence length="146" mass="16589">MAGIDRTHTLPSTQRMLCDEEPTSHDTVYAMSYEAQLKAGIFDAAVISCKRNLNSGLHSMCYDPNIINKEGMVRIICLDNLKDKWFPASLILILSQAIKPVGKRTKLYAMNNIYIQSEHQIQITFLSYQECATFCLSNHHAIMTFK</sequence>
<dbReference type="Proteomes" id="UP000694549">
    <property type="component" value="Unplaced"/>
</dbReference>